<organism evidence="2 3">
    <name type="scientific">Candidatus Thiodiazotropha taylori</name>
    <dbReference type="NCBI Taxonomy" id="2792791"/>
    <lineage>
        <taxon>Bacteria</taxon>
        <taxon>Pseudomonadati</taxon>
        <taxon>Pseudomonadota</taxon>
        <taxon>Gammaproteobacteria</taxon>
        <taxon>Chromatiales</taxon>
        <taxon>Sedimenticolaceae</taxon>
        <taxon>Candidatus Thiodiazotropha</taxon>
    </lineage>
</organism>
<gene>
    <name evidence="2" type="ORF">KME65_18740</name>
</gene>
<evidence type="ECO:0000313" key="2">
    <source>
        <dbReference type="EMBL" id="MBT2991000.1"/>
    </source>
</evidence>
<dbReference type="EMBL" id="JAHHGM010000025">
    <property type="protein sequence ID" value="MBT2991000.1"/>
    <property type="molecule type" value="Genomic_DNA"/>
</dbReference>
<evidence type="ECO:0000313" key="3">
    <source>
        <dbReference type="Proteomes" id="UP000770889"/>
    </source>
</evidence>
<sequence>MRLRATAPCVGSHRVNNPPQQPEKLIFTASKTPWETNSSNPLQFDKLPDLSTEQLESHCTQGSPHTCFLLLVDIGPRISHLRDQPLKKATLIADQPESRFNYLVSFLVAQFVP</sequence>
<proteinExistence type="predicted"/>
<accession>A0A944MCA4</accession>
<dbReference type="AlphaFoldDB" id="A0A944MCA4"/>
<dbReference type="Proteomes" id="UP000770889">
    <property type="component" value="Unassembled WGS sequence"/>
</dbReference>
<evidence type="ECO:0000256" key="1">
    <source>
        <dbReference type="SAM" id="MobiDB-lite"/>
    </source>
</evidence>
<comment type="caution">
    <text evidence="2">The sequence shown here is derived from an EMBL/GenBank/DDBJ whole genome shotgun (WGS) entry which is preliminary data.</text>
</comment>
<name>A0A944MCA4_9GAMM</name>
<feature type="region of interest" description="Disordered" evidence="1">
    <location>
        <begin position="1"/>
        <end position="21"/>
    </location>
</feature>
<protein>
    <submittedName>
        <fullName evidence="2">Uncharacterized protein</fullName>
    </submittedName>
</protein>
<reference evidence="2 3" key="1">
    <citation type="submission" date="2021-05" db="EMBL/GenBank/DDBJ databases">
        <title>Genetic and Functional Diversity in Clade A Lucinid endosymbionts from the Bahamas.</title>
        <authorList>
            <person name="Giani N.M."/>
            <person name="Engel A.S."/>
            <person name="Campbell B.J."/>
        </authorList>
    </citation>
    <scope>NUCLEOTIDE SEQUENCE [LARGE SCALE GENOMIC DNA]</scope>
    <source>
        <strain evidence="2">LUC16012Gg_MoonRockCtena</strain>
    </source>
</reference>